<reference evidence="1" key="1">
    <citation type="submission" date="2021-05" db="EMBL/GenBank/DDBJ databases">
        <authorList>
            <person name="Sun Q."/>
            <person name="Inoue M."/>
        </authorList>
    </citation>
    <scope>NUCLEOTIDE SEQUENCE</scope>
    <source>
        <strain evidence="1">VKM B-3255</strain>
    </source>
</reference>
<dbReference type="EMBL" id="JAHCQH010000015">
    <property type="protein sequence ID" value="MBS9476858.1"/>
    <property type="molecule type" value="Genomic_DNA"/>
</dbReference>
<keyword evidence="2" id="KW-1185">Reference proteome</keyword>
<proteinExistence type="predicted"/>
<evidence type="ECO:0000313" key="1">
    <source>
        <dbReference type="EMBL" id="MBS9476858.1"/>
    </source>
</evidence>
<organism evidence="1 2">
    <name type="scientific">Ancylobacter radicis</name>
    <dbReference type="NCBI Taxonomy" id="2836179"/>
    <lineage>
        <taxon>Bacteria</taxon>
        <taxon>Pseudomonadati</taxon>
        <taxon>Pseudomonadota</taxon>
        <taxon>Alphaproteobacteria</taxon>
        <taxon>Hyphomicrobiales</taxon>
        <taxon>Xanthobacteraceae</taxon>
        <taxon>Ancylobacter</taxon>
    </lineage>
</organism>
<sequence length="74" mass="8019">MDEFLFVGTTQLGTPVYMSELSSQTLKDNGLEGDRSGLYLYEASENPGSVGIRVLASVPNSDAAYRILDMLSVK</sequence>
<gene>
    <name evidence="1" type="ORF">KIP89_07040</name>
</gene>
<dbReference type="Proteomes" id="UP001166585">
    <property type="component" value="Unassembled WGS sequence"/>
</dbReference>
<comment type="caution">
    <text evidence="1">The sequence shown here is derived from an EMBL/GenBank/DDBJ whole genome shotgun (WGS) entry which is preliminary data.</text>
</comment>
<dbReference type="RefSeq" id="WP_213754700.1">
    <property type="nucleotide sequence ID" value="NZ_JAHCQH010000015.1"/>
</dbReference>
<evidence type="ECO:0000313" key="2">
    <source>
        <dbReference type="Proteomes" id="UP001166585"/>
    </source>
</evidence>
<protein>
    <submittedName>
        <fullName evidence="1">Uncharacterized protein</fullName>
    </submittedName>
</protein>
<accession>A0ABS5R5C1</accession>
<name>A0ABS5R5C1_9HYPH</name>